<proteinExistence type="predicted"/>
<protein>
    <submittedName>
        <fullName evidence="2">Uncharacterized protein</fullName>
    </submittedName>
</protein>
<dbReference type="EMBL" id="CP039352">
    <property type="protein sequence ID" value="QCE04264.1"/>
    <property type="molecule type" value="Genomic_DNA"/>
</dbReference>
<feature type="region of interest" description="Disordered" evidence="1">
    <location>
        <begin position="1"/>
        <end position="35"/>
    </location>
</feature>
<accession>A0A4D6MU41</accession>
<gene>
    <name evidence="2" type="ORF">DEO72_LG8g2298</name>
</gene>
<reference evidence="2 3" key="1">
    <citation type="submission" date="2019-04" db="EMBL/GenBank/DDBJ databases">
        <title>An improved genome assembly and genetic linkage map for asparagus bean, Vigna unguiculata ssp. sesquipedialis.</title>
        <authorList>
            <person name="Xia Q."/>
            <person name="Zhang R."/>
            <person name="Dong Y."/>
        </authorList>
    </citation>
    <scope>NUCLEOTIDE SEQUENCE [LARGE SCALE GENOMIC DNA]</scope>
    <source>
        <tissue evidence="2">Leaf</tissue>
    </source>
</reference>
<evidence type="ECO:0000256" key="1">
    <source>
        <dbReference type="SAM" id="MobiDB-lite"/>
    </source>
</evidence>
<evidence type="ECO:0000313" key="2">
    <source>
        <dbReference type="EMBL" id="QCE04264.1"/>
    </source>
</evidence>
<organism evidence="2 3">
    <name type="scientific">Vigna unguiculata</name>
    <name type="common">Cowpea</name>
    <dbReference type="NCBI Taxonomy" id="3917"/>
    <lineage>
        <taxon>Eukaryota</taxon>
        <taxon>Viridiplantae</taxon>
        <taxon>Streptophyta</taxon>
        <taxon>Embryophyta</taxon>
        <taxon>Tracheophyta</taxon>
        <taxon>Spermatophyta</taxon>
        <taxon>Magnoliopsida</taxon>
        <taxon>eudicotyledons</taxon>
        <taxon>Gunneridae</taxon>
        <taxon>Pentapetalae</taxon>
        <taxon>rosids</taxon>
        <taxon>fabids</taxon>
        <taxon>Fabales</taxon>
        <taxon>Fabaceae</taxon>
        <taxon>Papilionoideae</taxon>
        <taxon>50 kb inversion clade</taxon>
        <taxon>NPAAA clade</taxon>
        <taxon>indigoferoid/millettioid clade</taxon>
        <taxon>Phaseoleae</taxon>
        <taxon>Vigna</taxon>
    </lineage>
</organism>
<name>A0A4D6MU41_VIGUN</name>
<sequence length="100" mass="11028">MHPRPYGTASSSRVPARGALESPTNPLLGSPNPDTEIPVFCPQKHNRVSCNKLLVIHKSTPSSCQQMPPRRAPVDVCEFPCFPVNILGEDVLNRRISRVI</sequence>
<dbReference type="AlphaFoldDB" id="A0A4D6MU41"/>
<evidence type="ECO:0000313" key="3">
    <source>
        <dbReference type="Proteomes" id="UP000501690"/>
    </source>
</evidence>
<keyword evidence="3" id="KW-1185">Reference proteome</keyword>
<dbReference type="Proteomes" id="UP000501690">
    <property type="component" value="Linkage Group LG8"/>
</dbReference>